<accession>A0A326U054</accession>
<reference evidence="1 2" key="1">
    <citation type="submission" date="2018-06" db="EMBL/GenBank/DDBJ databases">
        <title>Genomic Encyclopedia of Archaeal and Bacterial Type Strains, Phase II (KMG-II): from individual species to whole genera.</title>
        <authorList>
            <person name="Goeker M."/>
        </authorList>
    </citation>
    <scope>NUCLEOTIDE SEQUENCE [LARGE SCALE GENOMIC DNA]</scope>
    <source>
        <strain evidence="1 2">ATCC BAA-1881</strain>
    </source>
</reference>
<evidence type="ECO:0000313" key="1">
    <source>
        <dbReference type="EMBL" id="PZW22504.1"/>
    </source>
</evidence>
<comment type="caution">
    <text evidence="1">The sequence shown here is derived from an EMBL/GenBank/DDBJ whole genome shotgun (WGS) entry which is preliminary data.</text>
</comment>
<protein>
    <submittedName>
        <fullName evidence="1">Uncharacterized protein</fullName>
    </submittedName>
</protein>
<dbReference type="OrthoDB" id="142473at2"/>
<organism evidence="1 2">
    <name type="scientific">Thermosporothrix hazakensis</name>
    <dbReference type="NCBI Taxonomy" id="644383"/>
    <lineage>
        <taxon>Bacteria</taxon>
        <taxon>Bacillati</taxon>
        <taxon>Chloroflexota</taxon>
        <taxon>Ktedonobacteria</taxon>
        <taxon>Ktedonobacterales</taxon>
        <taxon>Thermosporotrichaceae</taxon>
        <taxon>Thermosporothrix</taxon>
    </lineage>
</organism>
<name>A0A326U054_THEHA</name>
<keyword evidence="2" id="KW-1185">Reference proteome</keyword>
<proteinExistence type="predicted"/>
<dbReference type="EMBL" id="QKUF01000032">
    <property type="protein sequence ID" value="PZW22504.1"/>
    <property type="molecule type" value="Genomic_DNA"/>
</dbReference>
<dbReference type="AlphaFoldDB" id="A0A326U054"/>
<dbReference type="RefSeq" id="WP_111325669.1">
    <property type="nucleotide sequence ID" value="NZ_BIFX01000002.1"/>
</dbReference>
<dbReference type="Proteomes" id="UP000248806">
    <property type="component" value="Unassembled WGS sequence"/>
</dbReference>
<evidence type="ECO:0000313" key="2">
    <source>
        <dbReference type="Proteomes" id="UP000248806"/>
    </source>
</evidence>
<sequence>MEGFLGLQESQEYTELLNYSPNIERVHESVLQVVLYIFSASDKRAVNGLQFLAHLLHLATIKQMSLFSDELEDVAVIRVPSIRALCYSGKYDWKWCYDTTCKYFSLLSLAGVLYRPTSQKRGEGTTLYFPLGAYRPPEHINVEVLENSRPKLKKSGALKRMTNAESVFEPGQLSSDQAEIRRSMKKVVQLLKREAPESAQKLAQAIANILTDHTARVVKKLAGEPVGRTEDAASEAKTQSDQPPIVETTIAEPCTAKQAALPAPVRPTDTVAAAVPTTEQADAVAAIAPTIKQADTVAASMQTIEQADTVAAIAPTTEQATETKTPSQWQEDFPFSIPEIEELTITLTPEEEVTLSKALSLYFNNDESKIGHYRKLLQEDAQALHLAIVDCLIRSHFPDSGHQREPLGGGWVTRQYKRYHEKVGALREIEAWADWLLERETGPALIHEYMLLDDILKQVGQWQDSQGMTVRKRPMPEEVVIDHSYLRNFWHQNGAQGLLLYGHLFVDVEGDILPAEEYEQLRLNALEAFVTGEKSEELSESICHELQTYVDWVQQYAYTLEEKAELMQRIPREVFDWIGALRQQLSNQHYKVRLLIAPMDRRHILEVLNLEDMRQSWILRSAEDVATFIRQREWEQAIAEEEEAEEGREG</sequence>
<gene>
    <name evidence="1" type="ORF">EI42_05410</name>
</gene>